<dbReference type="Gene3D" id="3.40.50.300">
    <property type="entry name" value="P-loop containing nucleotide triphosphate hydrolases"/>
    <property type="match status" value="2"/>
</dbReference>
<dbReference type="EMBL" id="LN681231">
    <property type="protein sequence ID" value="CEK26276.1"/>
    <property type="molecule type" value="Genomic_DNA"/>
</dbReference>
<organism evidence="2">
    <name type="scientific">Yersinia ruckeri</name>
    <dbReference type="NCBI Taxonomy" id="29486"/>
    <lineage>
        <taxon>Bacteria</taxon>
        <taxon>Pseudomonadati</taxon>
        <taxon>Pseudomonadota</taxon>
        <taxon>Gammaproteobacteria</taxon>
        <taxon>Enterobacterales</taxon>
        <taxon>Yersiniaceae</taxon>
        <taxon>Yersinia</taxon>
    </lineage>
</organism>
<dbReference type="PANTHER" id="PTHR32182">
    <property type="entry name" value="DNA REPLICATION AND REPAIR PROTEIN RECF"/>
    <property type="match status" value="1"/>
</dbReference>
<dbReference type="InterPro" id="IPR026866">
    <property type="entry name" value="CR006_AAA"/>
</dbReference>
<dbReference type="SUPFAM" id="SSF52540">
    <property type="entry name" value="P-loop containing nucleoside triphosphate hydrolases"/>
    <property type="match status" value="1"/>
</dbReference>
<accession>A0A0A8VFB1</accession>
<dbReference type="GO" id="GO:0006302">
    <property type="term" value="P:double-strand break repair"/>
    <property type="evidence" value="ECO:0007669"/>
    <property type="project" value="TreeGrafter"/>
</dbReference>
<reference evidence="2" key="1">
    <citation type="journal article" date="2015" name="Genome Announc.">
        <title>Complete Genome Sequence of Yersinia ruckeri Strain CSF007-82, Etiologic Agent of Red Mouth Disease in Salmonid Fish.</title>
        <authorList>
            <person name="Nelson M.C."/>
            <person name="LaPatra S.E."/>
            <person name="Welch T.J."/>
            <person name="Graf J."/>
        </authorList>
    </citation>
    <scope>NUCLEOTIDE SEQUENCE</scope>
    <source>
        <strain evidence="2">CSF007-82</strain>
    </source>
</reference>
<dbReference type="PANTHER" id="PTHR32182:SF0">
    <property type="entry name" value="DNA REPLICATION AND REPAIR PROTEIN RECF"/>
    <property type="match status" value="1"/>
</dbReference>
<dbReference type="RefSeq" id="WP_040155139.1">
    <property type="nucleotide sequence ID" value="NZ_CCYO01000039.1"/>
</dbReference>
<evidence type="ECO:0000259" key="1">
    <source>
        <dbReference type="Pfam" id="PF13166"/>
    </source>
</evidence>
<sequence>MVQRIDLLRDYGIFRNYIKTDAKDFGRLNLIYGWNGSGKSTLSSLFEQIENRQNTRYPNSTFSIKTFEQGTITKDNISANNLNLKVFNQSFINKNIDWNNSVKSILLIAQEKIEEKKKLEELRASFDKKTKEYVRRKTANDKLTEELQKFLTDAAKRTKTSLQVIDTSDSRFLSYNRTKLENFITSNVDQIKKADSILDINEVASLTKAANPTQKPAITTKTPSVDSSLLKKAQDRLNELFKQSVTNKVIESLKNNQDIQSWVFSGLNLNLGSDSCHFCGNKISQERIDELNAHFNDEYRKFSETLDKAKTWLASQFIVLVNNSDIDIYDEHKDLLKEKSSLLKDEAEKINSYINEWEKTLDEKIINPFNIDLFAVEIPNSLFVNFNQTATEINKIIELHNKKCKDFKEETNKVKSKLESHYAASEVNAFDYFKKISNRDAETKNLLTNDNDLKGIKAEIKSIEDSLSNETIAADIFNKHLHGFLGRSELSLQFNKEKNGYEILRDNQIGHAPNLSEGEKTAIALIYFITKLTEIDNKISDSIIVFDDPVSSFDSNHLFHSYSFIKTYCNDAKQLFLLTHNFTFFKLARDWFNTNNRNRKRKEKIENAFFYTIEPNAVTPRSSAICNADASLIDYNSEYHYIFDTLYKHKEHPRLTREQAFLTANLSRKLLESFLNFKYPKHRSDLSQLMDVAAKNCVVFDSNKKEKVYRFINKYSHSAVIEMNEDIAENLIGEGTNVIGDIFLWIEEVDKVHYDEMVSVCQKN</sequence>
<proteinExistence type="predicted"/>
<name>A0A0A8VFB1_YERRU</name>
<protein>
    <submittedName>
        <fullName evidence="2">Translation-disabling ACNase RloC</fullName>
    </submittedName>
</protein>
<dbReference type="OrthoDB" id="6504330at2"/>
<gene>
    <name evidence="2" type="ORF">CSF007_2470</name>
</gene>
<evidence type="ECO:0000313" key="2">
    <source>
        <dbReference type="EMBL" id="CEK26276.1"/>
    </source>
</evidence>
<feature type="domain" description="Protein CR006 P-loop" evidence="1">
    <location>
        <begin position="11"/>
        <end position="743"/>
    </location>
</feature>
<dbReference type="InterPro" id="IPR027417">
    <property type="entry name" value="P-loop_NTPase"/>
</dbReference>
<dbReference type="GO" id="GO:0000731">
    <property type="term" value="P:DNA synthesis involved in DNA repair"/>
    <property type="evidence" value="ECO:0007669"/>
    <property type="project" value="TreeGrafter"/>
</dbReference>
<dbReference type="GeneID" id="66878265"/>
<dbReference type="Pfam" id="PF13166">
    <property type="entry name" value="AAA_13"/>
    <property type="match status" value="1"/>
</dbReference>
<dbReference type="AlphaFoldDB" id="A0A0A8VFB1"/>